<sequence>MGEQIIVFYGDSFESDRTELSDVDKQSAEGKSKEEDADETGGAAGQRFGAGCHSAMGQLQSREKKHTHIRLIIDKVFDHFTAHSGSEKLTFHELYTAILLVYNDINKKIPGPHHDPPSREEVRKILETFDTNQNGVLDRNEFAAFLEKFTSDLYVGLSKNVLIFAIGAPLLAMVAKRATEQVPTVGPVVKRVPNFIYASLITTAVAFLGQAKALD</sequence>
<dbReference type="Pfam" id="PF25284">
    <property type="entry name" value="DUF7874"/>
    <property type="match status" value="1"/>
</dbReference>
<keyword evidence="5" id="KW-1185">Reference proteome</keyword>
<dbReference type="PANTHER" id="PTHR37754">
    <property type="entry name" value="CALCIUM ION-BINDING PROTEIN"/>
    <property type="match status" value="1"/>
</dbReference>
<dbReference type="SUPFAM" id="SSF47473">
    <property type="entry name" value="EF-hand"/>
    <property type="match status" value="1"/>
</dbReference>
<dbReference type="InterPro" id="IPR018247">
    <property type="entry name" value="EF_Hand_1_Ca_BS"/>
</dbReference>
<dbReference type="PANTHER" id="PTHR37754:SF4">
    <property type="entry name" value="EF-HAND DOMAIN-CONTAINING PROTEIN"/>
    <property type="match status" value="1"/>
</dbReference>
<comment type="caution">
    <text evidence="4">The sequence shown here is derived from an EMBL/GenBank/DDBJ whole genome shotgun (WGS) entry which is preliminary data.</text>
</comment>
<dbReference type="Gene3D" id="1.10.238.10">
    <property type="entry name" value="EF-hand"/>
    <property type="match status" value="1"/>
</dbReference>
<evidence type="ECO:0000313" key="4">
    <source>
        <dbReference type="EMBL" id="KAL2631237.1"/>
    </source>
</evidence>
<dbReference type="EMBL" id="JBHFFA010000004">
    <property type="protein sequence ID" value="KAL2631237.1"/>
    <property type="molecule type" value="Genomic_DNA"/>
</dbReference>
<evidence type="ECO:0000313" key="5">
    <source>
        <dbReference type="Proteomes" id="UP001605036"/>
    </source>
</evidence>
<dbReference type="SMART" id="SM00054">
    <property type="entry name" value="EFh"/>
    <property type="match status" value="1"/>
</dbReference>
<proteinExistence type="predicted"/>
<name>A0ABD1YP85_9MARC</name>
<dbReference type="PROSITE" id="PS00018">
    <property type="entry name" value="EF_HAND_1"/>
    <property type="match status" value="1"/>
</dbReference>
<evidence type="ECO:0000259" key="3">
    <source>
        <dbReference type="PROSITE" id="PS50222"/>
    </source>
</evidence>
<evidence type="ECO:0000256" key="1">
    <source>
        <dbReference type="ARBA" id="ARBA00022837"/>
    </source>
</evidence>
<feature type="compositionally biased region" description="Basic and acidic residues" evidence="2">
    <location>
        <begin position="16"/>
        <end position="34"/>
    </location>
</feature>
<keyword evidence="1" id="KW-0106">Calcium</keyword>
<dbReference type="InterPro" id="IPR057196">
    <property type="entry name" value="DUF7874"/>
</dbReference>
<gene>
    <name evidence="4" type="ORF">R1flu_015923</name>
</gene>
<organism evidence="4 5">
    <name type="scientific">Riccia fluitans</name>
    <dbReference type="NCBI Taxonomy" id="41844"/>
    <lineage>
        <taxon>Eukaryota</taxon>
        <taxon>Viridiplantae</taxon>
        <taxon>Streptophyta</taxon>
        <taxon>Embryophyta</taxon>
        <taxon>Marchantiophyta</taxon>
        <taxon>Marchantiopsida</taxon>
        <taxon>Marchantiidae</taxon>
        <taxon>Marchantiales</taxon>
        <taxon>Ricciaceae</taxon>
        <taxon>Riccia</taxon>
    </lineage>
</organism>
<reference evidence="4 5" key="1">
    <citation type="submission" date="2024-09" db="EMBL/GenBank/DDBJ databases">
        <title>Chromosome-scale assembly of Riccia fluitans.</title>
        <authorList>
            <person name="Paukszto L."/>
            <person name="Sawicki J."/>
            <person name="Karawczyk K."/>
            <person name="Piernik-Szablinska J."/>
            <person name="Szczecinska M."/>
            <person name="Mazdziarz M."/>
        </authorList>
    </citation>
    <scope>NUCLEOTIDE SEQUENCE [LARGE SCALE GENOMIC DNA]</scope>
    <source>
        <strain evidence="4">Rf_01</strain>
        <tissue evidence="4">Aerial parts of the thallus</tissue>
    </source>
</reference>
<accession>A0ABD1YP85</accession>
<dbReference type="PROSITE" id="PS50222">
    <property type="entry name" value="EF_HAND_2"/>
    <property type="match status" value="1"/>
</dbReference>
<dbReference type="AlphaFoldDB" id="A0ABD1YP85"/>
<feature type="region of interest" description="Disordered" evidence="2">
    <location>
        <begin position="16"/>
        <end position="50"/>
    </location>
</feature>
<feature type="domain" description="EF-hand" evidence="3">
    <location>
        <begin position="117"/>
        <end position="152"/>
    </location>
</feature>
<protein>
    <recommendedName>
        <fullName evidence="3">EF-hand domain-containing protein</fullName>
    </recommendedName>
</protein>
<dbReference type="InterPro" id="IPR011992">
    <property type="entry name" value="EF-hand-dom_pair"/>
</dbReference>
<dbReference type="Proteomes" id="UP001605036">
    <property type="component" value="Unassembled WGS sequence"/>
</dbReference>
<evidence type="ECO:0000256" key="2">
    <source>
        <dbReference type="SAM" id="MobiDB-lite"/>
    </source>
</evidence>
<dbReference type="InterPro" id="IPR002048">
    <property type="entry name" value="EF_hand_dom"/>
</dbReference>